<sequence length="139" mass="14933">MADPVQSTISPQVTLATAPVIALARSEAISTAASIKLLPWVGAGDFLVLLYAAAGLIFLRFVWKELQFRPGAKRWFIAGAVLAVTAVLMDSYDVSNMTKPVERLEQTAEEILETSALLCFLASFSLTASAIVQRMSARG</sequence>
<dbReference type="Proteomes" id="UP001597541">
    <property type="component" value="Unassembled WGS sequence"/>
</dbReference>
<gene>
    <name evidence="2" type="ORF">ACFSUF_23380</name>
</gene>
<dbReference type="RefSeq" id="WP_377607150.1">
    <property type="nucleotide sequence ID" value="NZ_JBHUME010000019.1"/>
</dbReference>
<feature type="transmembrane region" description="Helical" evidence="1">
    <location>
        <begin position="75"/>
        <end position="92"/>
    </location>
</feature>
<feature type="transmembrane region" description="Helical" evidence="1">
    <location>
        <begin position="112"/>
        <end position="132"/>
    </location>
</feature>
<evidence type="ECO:0000313" key="2">
    <source>
        <dbReference type="EMBL" id="MFD2615349.1"/>
    </source>
</evidence>
<feature type="transmembrane region" description="Helical" evidence="1">
    <location>
        <begin position="46"/>
        <end position="63"/>
    </location>
</feature>
<proteinExistence type="predicted"/>
<evidence type="ECO:0000256" key="1">
    <source>
        <dbReference type="SAM" id="Phobius"/>
    </source>
</evidence>
<organism evidence="2 3">
    <name type="scientific">Paenibacillus gansuensis</name>
    <dbReference type="NCBI Taxonomy" id="306542"/>
    <lineage>
        <taxon>Bacteria</taxon>
        <taxon>Bacillati</taxon>
        <taxon>Bacillota</taxon>
        <taxon>Bacilli</taxon>
        <taxon>Bacillales</taxon>
        <taxon>Paenibacillaceae</taxon>
        <taxon>Paenibacillus</taxon>
    </lineage>
</organism>
<protein>
    <submittedName>
        <fullName evidence="2">Uncharacterized protein</fullName>
    </submittedName>
</protein>
<keyword evidence="3" id="KW-1185">Reference proteome</keyword>
<evidence type="ECO:0000313" key="3">
    <source>
        <dbReference type="Proteomes" id="UP001597541"/>
    </source>
</evidence>
<reference evidence="3" key="1">
    <citation type="journal article" date="2019" name="Int. J. Syst. Evol. Microbiol.">
        <title>The Global Catalogue of Microorganisms (GCM) 10K type strain sequencing project: providing services to taxonomists for standard genome sequencing and annotation.</title>
        <authorList>
            <consortium name="The Broad Institute Genomics Platform"/>
            <consortium name="The Broad Institute Genome Sequencing Center for Infectious Disease"/>
            <person name="Wu L."/>
            <person name="Ma J."/>
        </authorList>
    </citation>
    <scope>NUCLEOTIDE SEQUENCE [LARGE SCALE GENOMIC DNA]</scope>
    <source>
        <strain evidence="3">KCTC 3950</strain>
    </source>
</reference>
<accession>A0ABW5PLE0</accession>
<name>A0ABW5PLE0_9BACL</name>
<keyword evidence="1" id="KW-0812">Transmembrane</keyword>
<keyword evidence="1" id="KW-0472">Membrane</keyword>
<comment type="caution">
    <text evidence="2">The sequence shown here is derived from an EMBL/GenBank/DDBJ whole genome shotgun (WGS) entry which is preliminary data.</text>
</comment>
<keyword evidence="1" id="KW-1133">Transmembrane helix</keyword>
<dbReference type="EMBL" id="JBHUME010000019">
    <property type="protein sequence ID" value="MFD2615349.1"/>
    <property type="molecule type" value="Genomic_DNA"/>
</dbReference>